<dbReference type="Proteomes" id="UP000243797">
    <property type="component" value="Unassembled WGS sequence"/>
</dbReference>
<name>A0A2K1R365_9PEZI</name>
<evidence type="ECO:0000259" key="6">
    <source>
        <dbReference type="PROSITE" id="PS51387"/>
    </source>
</evidence>
<organism evidence="7 8">
    <name type="scientific">Sphaceloma murrayae</name>
    <dbReference type="NCBI Taxonomy" id="2082308"/>
    <lineage>
        <taxon>Eukaryota</taxon>
        <taxon>Fungi</taxon>
        <taxon>Dikarya</taxon>
        <taxon>Ascomycota</taxon>
        <taxon>Pezizomycotina</taxon>
        <taxon>Dothideomycetes</taxon>
        <taxon>Dothideomycetidae</taxon>
        <taxon>Myriangiales</taxon>
        <taxon>Elsinoaceae</taxon>
        <taxon>Sphaceloma</taxon>
    </lineage>
</organism>
<feature type="domain" description="FAD-binding PCMH-type" evidence="6">
    <location>
        <begin position="80"/>
        <end position="253"/>
    </location>
</feature>
<keyword evidence="5" id="KW-0732">Signal</keyword>
<keyword evidence="8" id="KW-1185">Reference proteome</keyword>
<evidence type="ECO:0000313" key="7">
    <source>
        <dbReference type="EMBL" id="PNS21731.1"/>
    </source>
</evidence>
<evidence type="ECO:0000256" key="4">
    <source>
        <dbReference type="ARBA" id="ARBA00023002"/>
    </source>
</evidence>
<dbReference type="STRING" id="2082308.A0A2K1R365"/>
<keyword evidence="3" id="KW-0274">FAD</keyword>
<dbReference type="Pfam" id="PF01565">
    <property type="entry name" value="FAD_binding_4"/>
    <property type="match status" value="1"/>
</dbReference>
<comment type="caution">
    <text evidence="7">The sequence shown here is derived from an EMBL/GenBank/DDBJ whole genome shotgun (WGS) entry which is preliminary data.</text>
</comment>
<accession>A0A2K1R365</accession>
<dbReference type="OrthoDB" id="2151789at2759"/>
<dbReference type="InterPro" id="IPR016169">
    <property type="entry name" value="FAD-bd_PCMH_sub2"/>
</dbReference>
<dbReference type="Gene3D" id="3.30.465.10">
    <property type="match status" value="1"/>
</dbReference>
<dbReference type="InterPro" id="IPR036318">
    <property type="entry name" value="FAD-bd_PCMH-like_sf"/>
</dbReference>
<dbReference type="PROSITE" id="PS51387">
    <property type="entry name" value="FAD_PCMH"/>
    <property type="match status" value="1"/>
</dbReference>
<dbReference type="EMBL" id="NKHZ01000010">
    <property type="protein sequence ID" value="PNS21731.1"/>
    <property type="molecule type" value="Genomic_DNA"/>
</dbReference>
<sequence length="527" mass="57318">MLTTILSLTALVLSASASVALQPRQEDLEATLASVQSAGARITPAWATCEVLRLVYPQYTSFNGSVAYNEDNTNFWTAASALGPACIFAPDRPEAMGTAVRLLRLTRTPFAVRGGGHMPIGDFNNIDSRGVLLSTTAFKQLSLSPNRKTLNVGPGNRWRDVYRFIEPEGLVVVGGRVGVVGVPGFILGGGVSYLGQQYGWAVNNLASLQVVLADGRVVTAHGRNEFSDLFWALKGGGNSFAIVTNVEVNAYPAPTTYIADQVYGTGDEIKNKWFDAIVNQAKYGSQDDKHGVTPIANRRPSQGDAIIYSGNLYYGGDNPRPAVLQNWTAPYLVPVPGNSNFTKKTLASYVGESDASYAATRGLRQRFYIQNIPADRRALEIAHDTFFALTKERLASAQIFSLAFAAMPMTTAFFNNAILRGGDPMGIKPEPQIWIEFSHTYRNAQDEPLFDAYLPELDAALCKAFGDAGITANKFLYLNDAEKFQDVFGGYPAANVQRLKQIRNKYDPSRLLTDQLVGGWKVAPRGG</sequence>
<reference evidence="7 8" key="1">
    <citation type="submission" date="2017-06" db="EMBL/GenBank/DDBJ databases">
        <title>Draft genome sequence of a variant of Elsinoe murrayae.</title>
        <authorList>
            <person name="Cheng Q."/>
        </authorList>
    </citation>
    <scope>NUCLEOTIDE SEQUENCE [LARGE SCALE GENOMIC DNA]</scope>
    <source>
        <strain evidence="7 8">CQ-2017a</strain>
    </source>
</reference>
<dbReference type="InterPro" id="IPR050416">
    <property type="entry name" value="FAD-linked_Oxidoreductase"/>
</dbReference>
<feature type="signal peptide" evidence="5">
    <location>
        <begin position="1"/>
        <end position="17"/>
    </location>
</feature>
<comment type="similarity">
    <text evidence="1">Belongs to the oxygen-dependent FAD-linked oxidoreductase family.</text>
</comment>
<evidence type="ECO:0000256" key="3">
    <source>
        <dbReference type="ARBA" id="ARBA00022827"/>
    </source>
</evidence>
<evidence type="ECO:0000313" key="8">
    <source>
        <dbReference type="Proteomes" id="UP000243797"/>
    </source>
</evidence>
<dbReference type="GO" id="GO:0016491">
    <property type="term" value="F:oxidoreductase activity"/>
    <property type="evidence" value="ECO:0007669"/>
    <property type="project" value="UniProtKB-KW"/>
</dbReference>
<dbReference type="PANTHER" id="PTHR42973:SF54">
    <property type="entry name" value="FAD-BINDING PCMH-TYPE DOMAIN-CONTAINING PROTEIN"/>
    <property type="match status" value="1"/>
</dbReference>
<dbReference type="InterPro" id="IPR006094">
    <property type="entry name" value="Oxid_FAD_bind_N"/>
</dbReference>
<keyword evidence="2" id="KW-0285">Flavoprotein</keyword>
<dbReference type="GO" id="GO:0071949">
    <property type="term" value="F:FAD binding"/>
    <property type="evidence" value="ECO:0007669"/>
    <property type="project" value="InterPro"/>
</dbReference>
<gene>
    <name evidence="7" type="ORF">CAC42_1585</name>
</gene>
<dbReference type="AlphaFoldDB" id="A0A2K1R365"/>
<evidence type="ECO:0000256" key="2">
    <source>
        <dbReference type="ARBA" id="ARBA00022630"/>
    </source>
</evidence>
<feature type="chain" id="PRO_5014449150" description="FAD-binding PCMH-type domain-containing protein" evidence="5">
    <location>
        <begin position="18"/>
        <end position="527"/>
    </location>
</feature>
<dbReference type="SUPFAM" id="SSF56176">
    <property type="entry name" value="FAD-binding/transporter-associated domain-like"/>
    <property type="match status" value="1"/>
</dbReference>
<protein>
    <recommendedName>
        <fullName evidence="6">FAD-binding PCMH-type domain-containing protein</fullName>
    </recommendedName>
</protein>
<dbReference type="InParanoid" id="A0A2K1R365"/>
<evidence type="ECO:0000256" key="5">
    <source>
        <dbReference type="SAM" id="SignalP"/>
    </source>
</evidence>
<keyword evidence="4" id="KW-0560">Oxidoreductase</keyword>
<dbReference type="InterPro" id="IPR016166">
    <property type="entry name" value="FAD-bd_PCMH"/>
</dbReference>
<proteinExistence type="inferred from homology"/>
<dbReference type="PANTHER" id="PTHR42973">
    <property type="entry name" value="BINDING OXIDOREDUCTASE, PUTATIVE (AFU_ORTHOLOGUE AFUA_1G17690)-RELATED"/>
    <property type="match status" value="1"/>
</dbReference>
<evidence type="ECO:0000256" key="1">
    <source>
        <dbReference type="ARBA" id="ARBA00005466"/>
    </source>
</evidence>